<dbReference type="Proteomes" id="UP000284375">
    <property type="component" value="Unassembled WGS sequence"/>
</dbReference>
<dbReference type="PANTHER" id="PTHR47064:SF2">
    <property type="entry name" value="SMP-30_GLUCONOLACTONASE_LRE-LIKE REGION DOMAIN-CONTAINING PROTEIN-RELATED"/>
    <property type="match status" value="1"/>
</dbReference>
<evidence type="ECO:0000313" key="4">
    <source>
        <dbReference type="Proteomes" id="UP000284375"/>
    </source>
</evidence>
<feature type="signal peptide" evidence="1">
    <location>
        <begin position="1"/>
        <end position="19"/>
    </location>
</feature>
<keyword evidence="1" id="KW-0732">Signal</keyword>
<dbReference type="EMBL" id="LJZO01000002">
    <property type="protein sequence ID" value="ROW04028.1"/>
    <property type="molecule type" value="Genomic_DNA"/>
</dbReference>
<dbReference type="STRING" id="252740.A0A423WKT2"/>
<feature type="chain" id="PRO_5019523372" description="SMP-30/Gluconolactonase/LRE-like region domain-containing protein" evidence="1">
    <location>
        <begin position="20"/>
        <end position="403"/>
    </location>
</feature>
<dbReference type="PANTHER" id="PTHR47064">
    <property type="entry name" value="PUTATIVE (AFU_ORTHOLOGUE AFUA_1G08990)-RELATED"/>
    <property type="match status" value="1"/>
</dbReference>
<feature type="domain" description="SMP-30/Gluconolactonase/LRE-like region" evidence="2">
    <location>
        <begin position="204"/>
        <end position="365"/>
    </location>
</feature>
<organism evidence="3 4">
    <name type="scientific">Cytospora chrysosperma</name>
    <name type="common">Cytospora canker fungus</name>
    <name type="synonym">Sphaeria chrysosperma</name>
    <dbReference type="NCBI Taxonomy" id="252740"/>
    <lineage>
        <taxon>Eukaryota</taxon>
        <taxon>Fungi</taxon>
        <taxon>Dikarya</taxon>
        <taxon>Ascomycota</taxon>
        <taxon>Pezizomycotina</taxon>
        <taxon>Sordariomycetes</taxon>
        <taxon>Sordariomycetidae</taxon>
        <taxon>Diaporthales</taxon>
        <taxon>Cytosporaceae</taxon>
        <taxon>Cytospora</taxon>
    </lineage>
</organism>
<gene>
    <name evidence="3" type="ORF">VSDG_00882</name>
</gene>
<dbReference type="InterPro" id="IPR052988">
    <property type="entry name" value="Oryzine_lactonohydrolase"/>
</dbReference>
<evidence type="ECO:0000313" key="3">
    <source>
        <dbReference type="EMBL" id="ROW04028.1"/>
    </source>
</evidence>
<dbReference type="Gene3D" id="2.120.10.30">
    <property type="entry name" value="TolB, C-terminal domain"/>
    <property type="match status" value="1"/>
</dbReference>
<dbReference type="InterPro" id="IPR013658">
    <property type="entry name" value="SGL"/>
</dbReference>
<keyword evidence="4" id="KW-1185">Reference proteome</keyword>
<evidence type="ECO:0000259" key="2">
    <source>
        <dbReference type="Pfam" id="PF08450"/>
    </source>
</evidence>
<name>A0A423WKT2_CYTCH</name>
<comment type="caution">
    <text evidence="3">The sequence shown here is derived from an EMBL/GenBank/DDBJ whole genome shotgun (WGS) entry which is preliminary data.</text>
</comment>
<dbReference type="Pfam" id="PF08450">
    <property type="entry name" value="SGL"/>
    <property type="match status" value="1"/>
</dbReference>
<evidence type="ECO:0000256" key="1">
    <source>
        <dbReference type="SAM" id="SignalP"/>
    </source>
</evidence>
<proteinExistence type="predicted"/>
<sequence length="403" mass="43405">MALSSLPLFAALAIARVKAQDVPAQAQIVDQRTWNVLPTVLPSTEANGSQIFQPPNVTPEDLLAKPFHIYDDEFYSIIGTDPTLTLLAETDSDPLFHEAVVWYEPTDEVFFVQNAGSVDAGTGLNKSAIIQKISLAEADAIKSQTNGSKQITVDVVPSNPTVVNPNGATNYRGQIVYMAEGAGPDNTSNVILMNPVEPYNTTVLVNNYFGRQFSSLNDAAVHPVNKDLYFVDTLYGYLQDFRPAPGLPNQVYRWNELTGAVTIVADGFVLPNGVAFSPDGAYAYVTDTGVIKGFSGNFYTEPATIYRYDVMADGTWENRKTFAFVDSGVPDGVHTDAAGNVYAGCGDGVHVWNPSGKLLGKIYVGGTSANFQLAGQGRMVIGAETKLFYATLNATGWVPEGQM</sequence>
<dbReference type="AlphaFoldDB" id="A0A423WKT2"/>
<reference evidence="3 4" key="1">
    <citation type="submission" date="2015-09" db="EMBL/GenBank/DDBJ databases">
        <title>Host preference determinants of Valsa canker pathogens revealed by comparative genomics.</title>
        <authorList>
            <person name="Yin Z."/>
            <person name="Huang L."/>
        </authorList>
    </citation>
    <scope>NUCLEOTIDE SEQUENCE [LARGE SCALE GENOMIC DNA]</scope>
    <source>
        <strain evidence="3 4">YSFL</strain>
    </source>
</reference>
<dbReference type="InterPro" id="IPR011042">
    <property type="entry name" value="6-blade_b-propeller_TolB-like"/>
</dbReference>
<dbReference type="SUPFAM" id="SSF63829">
    <property type="entry name" value="Calcium-dependent phosphotriesterase"/>
    <property type="match status" value="1"/>
</dbReference>
<dbReference type="OrthoDB" id="423498at2759"/>
<protein>
    <recommendedName>
        <fullName evidence="2">SMP-30/Gluconolactonase/LRE-like region domain-containing protein</fullName>
    </recommendedName>
</protein>
<accession>A0A423WKT2</accession>